<sequence length="689" mass="76824">MLTTLIGRTLRVPTSTGPTGNGRAEARRLDAALLQVGFKASKELIEHVAGLAKPAAYTKTIVDAVRTLVGDDVQHNPYFKDFPHGVPDTADFWVYCLHDALLKHVPGDELAANGVLNLLAMPAYGTRQHTYEDLLAAHDLLITSFKDRVSVLHLGGTEEEETRRLYLELATSSTPLNPADLELLAELAQQTNEWPAVIPMRENRAVINAARLLRGAPLRVDTVTDVLRLACRASGGDVTLVEPTRFRSFCRPERRLIMAALDEVVADNPGKLGDVRQRREAWKRLGERLHPHEYGHLPHAQDVFAVARGNKVVRSFAGRTELAFQDDDIRRATEVLSQAPGMLIRQTDRLLRTASEKDVQFVVDAVRDAVPAVSGRVLCSLLQHLENRETPDAARVFATRHRRAWITYDTRMPLAYDVVRELTGILEDELVRRLPEVSELTVADEVRDIVLPLSGNASEDGFNVLPRGSKVRLDGDLLRFFVYWRERARTTDYDLSAVLLNGDFDHVGQVSWTNYKQGGAYYSGDLTSARDGATEFIDVPRKAAKAKFVVPQVNIFGGEGFTEVAESMFGFMSRELDQRGKPFEPSTVRARSAMRGYGNVAVPVVFERTEDAWVATWLHLYLRGTPWANQVEGNRDIARQLARGVLSRKYFTVGRLAGLISRKTTVDGQKLHVDLTNADQLDKLLEPTG</sequence>
<dbReference type="AlphaFoldDB" id="A0A1B2HJJ9"/>
<evidence type="ECO:0000313" key="2">
    <source>
        <dbReference type="EMBL" id="ANZ37887.1"/>
    </source>
</evidence>
<evidence type="ECO:0008006" key="4">
    <source>
        <dbReference type="Google" id="ProtNLM"/>
    </source>
</evidence>
<accession>A0A1B2HJJ9</accession>
<proteinExistence type="predicted"/>
<dbReference type="EMBL" id="CP016793">
    <property type="protein sequence ID" value="ANZ37887.1"/>
    <property type="molecule type" value="Genomic_DNA"/>
</dbReference>
<gene>
    <name evidence="2" type="ORF">BBK82_19310</name>
</gene>
<dbReference type="STRING" id="1586287.BBK82_19310"/>
<dbReference type="Proteomes" id="UP000093053">
    <property type="component" value="Chromosome"/>
</dbReference>
<evidence type="ECO:0000256" key="1">
    <source>
        <dbReference type="SAM" id="MobiDB-lite"/>
    </source>
</evidence>
<evidence type="ECO:0000313" key="3">
    <source>
        <dbReference type="Proteomes" id="UP000093053"/>
    </source>
</evidence>
<keyword evidence="3" id="KW-1185">Reference proteome</keyword>
<reference evidence="2 3" key="1">
    <citation type="submission" date="2016-07" db="EMBL/GenBank/DDBJ databases">
        <title>Complete genome sequence of the Lentzea guizhouensis DHS C013.</title>
        <authorList>
            <person name="Cao C."/>
        </authorList>
    </citation>
    <scope>NUCLEOTIDE SEQUENCE [LARGE SCALE GENOMIC DNA]</scope>
    <source>
        <strain evidence="2 3">DHS C013</strain>
    </source>
</reference>
<dbReference type="KEGG" id="led:BBK82_19310"/>
<organism evidence="2 3">
    <name type="scientific">Lentzea guizhouensis</name>
    <dbReference type="NCBI Taxonomy" id="1586287"/>
    <lineage>
        <taxon>Bacteria</taxon>
        <taxon>Bacillati</taxon>
        <taxon>Actinomycetota</taxon>
        <taxon>Actinomycetes</taxon>
        <taxon>Pseudonocardiales</taxon>
        <taxon>Pseudonocardiaceae</taxon>
        <taxon>Lentzea</taxon>
    </lineage>
</organism>
<feature type="region of interest" description="Disordered" evidence="1">
    <location>
        <begin position="1"/>
        <end position="23"/>
    </location>
</feature>
<protein>
    <recommendedName>
        <fullName evidence="4">TerD domain-containing protein</fullName>
    </recommendedName>
</protein>
<name>A0A1B2HJJ9_9PSEU</name>